<dbReference type="InterPro" id="IPR039748">
    <property type="entry name" value="RPC3"/>
</dbReference>
<feature type="domain" description="DNA-directed RNA polymerase III subunit RPC3 winged-helix" evidence="7">
    <location>
        <begin position="296"/>
        <end position="359"/>
    </location>
</feature>
<name>A0A1R2B3R9_9CILI</name>
<dbReference type="InterPro" id="IPR036388">
    <property type="entry name" value="WH-like_DNA-bd_sf"/>
</dbReference>
<evidence type="ECO:0000313" key="8">
    <source>
        <dbReference type="EMBL" id="OMJ71434.1"/>
    </source>
</evidence>
<evidence type="ECO:0000259" key="7">
    <source>
        <dbReference type="Pfam" id="PF22536"/>
    </source>
</evidence>
<evidence type="ECO:0000256" key="3">
    <source>
        <dbReference type="ARBA" id="ARBA00023163"/>
    </source>
</evidence>
<comment type="similarity">
    <text evidence="5">Belongs to the eukaryotic RPC3/POLR3C RNA polymerase subunit family.</text>
</comment>
<dbReference type="EMBL" id="MPUH01000991">
    <property type="protein sequence ID" value="OMJ71434.1"/>
    <property type="molecule type" value="Genomic_DNA"/>
</dbReference>
<gene>
    <name evidence="8" type="ORF">SteCoe_30369</name>
</gene>
<proteinExistence type="inferred from homology"/>
<evidence type="ECO:0000256" key="1">
    <source>
        <dbReference type="ARBA" id="ARBA00004123"/>
    </source>
</evidence>
<feature type="domain" description="RNA polymerase III subunit RPC82-related helix-turn-helix" evidence="6">
    <location>
        <begin position="4"/>
        <end position="63"/>
    </location>
</feature>
<dbReference type="InterPro" id="IPR055207">
    <property type="entry name" value="POLR3C_WHD"/>
</dbReference>
<keyword evidence="2 5" id="KW-0240">DNA-directed RNA polymerase</keyword>
<keyword evidence="3 5" id="KW-0804">Transcription</keyword>
<comment type="subunit">
    <text evidence="5">Component of the RNA polymerase III (Pol III) complex consisting of 17 subunits.</text>
</comment>
<accession>A0A1R2B3R9</accession>
<keyword evidence="4 5" id="KW-0539">Nucleus</keyword>
<dbReference type="Pfam" id="PF08221">
    <property type="entry name" value="HTH_9"/>
    <property type="match status" value="1"/>
</dbReference>
<evidence type="ECO:0000256" key="5">
    <source>
        <dbReference type="RuleBase" id="RU367076"/>
    </source>
</evidence>
<dbReference type="GO" id="GO:0003697">
    <property type="term" value="F:single-stranded DNA binding"/>
    <property type="evidence" value="ECO:0007669"/>
    <property type="project" value="UniProtKB-UniRule"/>
</dbReference>
<dbReference type="InterPro" id="IPR013197">
    <property type="entry name" value="RNA_pol_III_RPC82-rel_HTH"/>
</dbReference>
<dbReference type="OrthoDB" id="272392at2759"/>
<evidence type="ECO:0000256" key="2">
    <source>
        <dbReference type="ARBA" id="ARBA00022478"/>
    </source>
</evidence>
<keyword evidence="9" id="KW-1185">Reference proteome</keyword>
<reference evidence="8 9" key="1">
    <citation type="submission" date="2016-11" db="EMBL/GenBank/DDBJ databases">
        <title>The macronuclear genome of Stentor coeruleus: a giant cell with tiny introns.</title>
        <authorList>
            <person name="Slabodnick M."/>
            <person name="Ruby J.G."/>
            <person name="Reiff S.B."/>
            <person name="Swart E.C."/>
            <person name="Gosai S."/>
            <person name="Prabakaran S."/>
            <person name="Witkowska E."/>
            <person name="Larue G.E."/>
            <person name="Fisher S."/>
            <person name="Freeman R.M."/>
            <person name="Gunawardena J."/>
            <person name="Chu W."/>
            <person name="Stover N.A."/>
            <person name="Gregory B.D."/>
            <person name="Nowacki M."/>
            <person name="Derisi J."/>
            <person name="Roy S.W."/>
            <person name="Marshall W.F."/>
            <person name="Sood P."/>
        </authorList>
    </citation>
    <scope>NUCLEOTIDE SEQUENCE [LARGE SCALE GENOMIC DNA]</scope>
    <source>
        <strain evidence="8">WM001</strain>
    </source>
</reference>
<evidence type="ECO:0000259" key="6">
    <source>
        <dbReference type="Pfam" id="PF08221"/>
    </source>
</evidence>
<dbReference type="Pfam" id="PF22536">
    <property type="entry name" value="WHD_POLR3C"/>
    <property type="match status" value="1"/>
</dbReference>
<organism evidence="8 9">
    <name type="scientific">Stentor coeruleus</name>
    <dbReference type="NCBI Taxonomy" id="5963"/>
    <lineage>
        <taxon>Eukaryota</taxon>
        <taxon>Sar</taxon>
        <taxon>Alveolata</taxon>
        <taxon>Ciliophora</taxon>
        <taxon>Postciliodesmatophora</taxon>
        <taxon>Heterotrichea</taxon>
        <taxon>Heterotrichida</taxon>
        <taxon>Stentoridae</taxon>
        <taxon>Stentor</taxon>
    </lineage>
</organism>
<dbReference type="PANTHER" id="PTHR12949:SF0">
    <property type="entry name" value="DNA-DIRECTED RNA POLYMERASE III SUBUNIT RPC3"/>
    <property type="match status" value="1"/>
</dbReference>
<dbReference type="GO" id="GO:0005666">
    <property type="term" value="C:RNA polymerase III complex"/>
    <property type="evidence" value="ECO:0007669"/>
    <property type="project" value="UniProtKB-UniRule"/>
</dbReference>
<dbReference type="Gene3D" id="1.10.10.10">
    <property type="entry name" value="Winged helix-like DNA-binding domain superfamily/Winged helix DNA-binding domain"/>
    <property type="match status" value="3"/>
</dbReference>
<dbReference type="PANTHER" id="PTHR12949">
    <property type="entry name" value="RNA POLYMERASE III DNA DIRECTED -RELATED"/>
    <property type="match status" value="1"/>
</dbReference>
<comment type="subcellular location">
    <subcellularLocation>
        <location evidence="1 5">Nucleus</location>
    </subcellularLocation>
</comment>
<dbReference type="Proteomes" id="UP000187209">
    <property type="component" value="Unassembled WGS sequence"/>
</dbReference>
<comment type="function">
    <text evidence="5">DNA-dependent RNA polymerase catalyzes the transcription of DNA into RNA using the four ribonucleoside triphosphates as substrates. Specific core component of RNA polymerase III which synthesizes small RNAs, such as 5S rRNA and tRNAs.</text>
</comment>
<evidence type="ECO:0000313" key="9">
    <source>
        <dbReference type="Proteomes" id="UP000187209"/>
    </source>
</evidence>
<evidence type="ECO:0000256" key="4">
    <source>
        <dbReference type="ARBA" id="ARBA00023242"/>
    </source>
</evidence>
<protein>
    <recommendedName>
        <fullName evidence="5">DNA-directed RNA polymerase III subunit RPC3</fullName>
        <shortName evidence="5">RNA polymerase III subunit C3</shortName>
    </recommendedName>
</protein>
<comment type="caution">
    <text evidence="8">The sequence shown here is derived from an EMBL/GenBank/DDBJ whole genome shotgun (WGS) entry which is preliminary data.</text>
</comment>
<sequence>MEELIFLIVQELYGEDPAHVAKALYIRNKSTLKQLQTFLHINDQALRNAIIILMQQLIVSFIEAPKIVYMLNEQEVLQRIRYPRYIRLINMKYGEDSCIEDLLENGCCSINQLIESAKELHRNPDSVGYILREMIHHDYMLPVDRRCELKTSSENNQKKQGKPTKKVKIENLIAPILSTALPKNKSEVSAEKEIYYRLNANKLNKEMQSELIGGFVSSKLNMNCSIIAEVMFKLGYRSVTRQEILAGLPASPKISNQILDSCLEMLEKADLIEKDTEISWKLNLHKIHNTLIAFTIEKILQGKFGGYSSRVFRILFNKGLLDEKTISELSLLPLKDTNISLNELFSSGFIYAKTVGNSQMYYGVKIEEIRDDVLKQCYKSVHNLKIKLSSEMEEVWGLAQRAGFLTSEERQTIERYNHIESRIESAILELDRTILLLTIPISF</sequence>
<dbReference type="AlphaFoldDB" id="A0A1R2B3R9"/>